<organism evidence="2">
    <name type="scientific">Alsobacter sp. KACC 23698</name>
    <dbReference type="NCBI Taxonomy" id="3149229"/>
    <lineage>
        <taxon>Bacteria</taxon>
        <taxon>Pseudomonadati</taxon>
        <taxon>Pseudomonadota</taxon>
        <taxon>Alphaproteobacteria</taxon>
        <taxon>Hyphomicrobiales</taxon>
        <taxon>Alsobacteraceae</taxon>
        <taxon>Alsobacter</taxon>
    </lineage>
</organism>
<dbReference type="AlphaFoldDB" id="A0AAU7JEF7"/>
<evidence type="ECO:0000256" key="1">
    <source>
        <dbReference type="SAM" id="Phobius"/>
    </source>
</evidence>
<dbReference type="RefSeq" id="WP_406855363.1">
    <property type="nucleotide sequence ID" value="NZ_CP157484.1"/>
</dbReference>
<dbReference type="EMBL" id="CP157484">
    <property type="protein sequence ID" value="XBO38525.1"/>
    <property type="molecule type" value="Genomic_DNA"/>
</dbReference>
<keyword evidence="1" id="KW-1133">Transmembrane helix</keyword>
<gene>
    <name evidence="2" type="ORF">ABEG18_22955</name>
</gene>
<protein>
    <recommendedName>
        <fullName evidence="3">Cbb3-type cytochrome c oxidase subunit 3</fullName>
    </recommendedName>
</protein>
<feature type="transmembrane region" description="Helical" evidence="1">
    <location>
        <begin position="6"/>
        <end position="24"/>
    </location>
</feature>
<evidence type="ECO:0008006" key="3">
    <source>
        <dbReference type="Google" id="ProtNLM"/>
    </source>
</evidence>
<name>A0AAU7JEF7_9HYPH</name>
<keyword evidence="1" id="KW-0812">Transmembrane</keyword>
<sequence length="46" mass="5089">MMDYMGFVLFLWIVGGASVGMFIIDRVADRTNTSRVPAGRPIEARA</sequence>
<accession>A0AAU7JEF7</accession>
<reference evidence="2" key="1">
    <citation type="submission" date="2024-05" db="EMBL/GenBank/DDBJ databases">
        <authorList>
            <person name="Kim S."/>
            <person name="Heo J."/>
            <person name="Choi H."/>
            <person name="Choi Y."/>
            <person name="Kwon S.-W."/>
            <person name="Kim Y."/>
        </authorList>
    </citation>
    <scope>NUCLEOTIDE SEQUENCE</scope>
    <source>
        <strain evidence="2">KACC 23698</strain>
    </source>
</reference>
<keyword evidence="1" id="KW-0472">Membrane</keyword>
<proteinExistence type="predicted"/>
<evidence type="ECO:0000313" key="2">
    <source>
        <dbReference type="EMBL" id="XBO38525.1"/>
    </source>
</evidence>